<dbReference type="Proteomes" id="UP001290101">
    <property type="component" value="Unassembled WGS sequence"/>
</dbReference>
<comment type="caution">
    <text evidence="2">The sequence shown here is derived from an EMBL/GenBank/DDBJ whole genome shotgun (WGS) entry which is preliminary data.</text>
</comment>
<feature type="transmembrane region" description="Helical" evidence="1">
    <location>
        <begin position="77"/>
        <end position="97"/>
    </location>
</feature>
<feature type="transmembrane region" description="Helical" evidence="1">
    <location>
        <begin position="248"/>
        <end position="269"/>
    </location>
</feature>
<keyword evidence="1" id="KW-1133">Transmembrane helix</keyword>
<feature type="transmembrane region" description="Helical" evidence="1">
    <location>
        <begin position="103"/>
        <end position="121"/>
    </location>
</feature>
<dbReference type="PANTHER" id="PTHR36840:SF1">
    <property type="entry name" value="BLL5714 PROTEIN"/>
    <property type="match status" value="1"/>
</dbReference>
<protein>
    <submittedName>
        <fullName evidence="2">Low temperature requirement protein A</fullName>
    </submittedName>
</protein>
<feature type="transmembrane region" description="Helical" evidence="1">
    <location>
        <begin position="21"/>
        <end position="42"/>
    </location>
</feature>
<feature type="transmembrane region" description="Helical" evidence="1">
    <location>
        <begin position="221"/>
        <end position="242"/>
    </location>
</feature>
<evidence type="ECO:0000313" key="2">
    <source>
        <dbReference type="EMBL" id="MDZ5490234.1"/>
    </source>
</evidence>
<feature type="transmembrane region" description="Helical" evidence="1">
    <location>
        <begin position="281"/>
        <end position="314"/>
    </location>
</feature>
<keyword evidence="1" id="KW-0472">Membrane</keyword>
<feature type="transmembrane region" description="Helical" evidence="1">
    <location>
        <begin position="48"/>
        <end position="70"/>
    </location>
</feature>
<accession>A0ABU5JCU1</accession>
<keyword evidence="1" id="KW-0812">Transmembrane</keyword>
<organism evidence="2 3">
    <name type="scientific">Micromonospora sicca</name>
    <dbReference type="NCBI Taxonomy" id="2202420"/>
    <lineage>
        <taxon>Bacteria</taxon>
        <taxon>Bacillati</taxon>
        <taxon>Actinomycetota</taxon>
        <taxon>Actinomycetes</taxon>
        <taxon>Micromonosporales</taxon>
        <taxon>Micromonosporaceae</taxon>
        <taxon>Micromonospora</taxon>
    </lineage>
</organism>
<evidence type="ECO:0000313" key="3">
    <source>
        <dbReference type="Proteomes" id="UP001290101"/>
    </source>
</evidence>
<keyword evidence="3" id="KW-1185">Reference proteome</keyword>
<gene>
    <name evidence="2" type="ORF">U2F25_12280</name>
</gene>
<dbReference type="EMBL" id="JAXOTQ010000013">
    <property type="protein sequence ID" value="MDZ5490234.1"/>
    <property type="molecule type" value="Genomic_DNA"/>
</dbReference>
<dbReference type="PANTHER" id="PTHR36840">
    <property type="entry name" value="BLL5714 PROTEIN"/>
    <property type="match status" value="1"/>
</dbReference>
<reference evidence="2 3" key="1">
    <citation type="submission" date="2023-12" db="EMBL/GenBank/DDBJ databases">
        <title>Micromonospora sp. nov., isolated from Atacama Desert.</title>
        <authorList>
            <person name="Carro L."/>
            <person name="Golinska P."/>
            <person name="Klenk H.-P."/>
            <person name="Goodfellow M."/>
        </authorList>
    </citation>
    <scope>NUCLEOTIDE SEQUENCE [LARGE SCALE GENOMIC DNA]</scope>
    <source>
        <strain evidence="2 3">4G53</strain>
    </source>
</reference>
<feature type="transmembrane region" description="Helical" evidence="1">
    <location>
        <begin position="175"/>
        <end position="192"/>
    </location>
</feature>
<dbReference type="Pfam" id="PF06772">
    <property type="entry name" value="LtrA"/>
    <property type="match status" value="2"/>
</dbReference>
<sequence>MTTSRVAELLRKPGDPQRATFLELFFDLVFVLAFTQLSHGLIQHLDWAGAFRTLLVISIMGGSLVMAAALPGAFGDTGLVFAVVYFAIQLGRSIFLPHGTTRGLLWTLAVAVEYGAFVLHYPTPGLGRSRESELPVVAEHLSERYRQFFIVALGELILLTGLAVTGTGFTTDRTAAIVVSFATTVLLWRIYIHRAGQLLPAAIAAVPDPDRLARSASYAHLVMVAGIVVTAVGDQLVIVQPLGQTRPAWIAVILGGPALFMAGRALLEYEVFKRVPRDRPVALFVLAAMSPAMLLVPPLLVAVAATLVLALNAVSDATRARRRPPSHRGHQADHRDG</sequence>
<feature type="transmembrane region" description="Helical" evidence="1">
    <location>
        <begin position="148"/>
        <end position="169"/>
    </location>
</feature>
<dbReference type="InterPro" id="IPR010640">
    <property type="entry name" value="Low_temperature_requirement_A"/>
</dbReference>
<proteinExistence type="predicted"/>
<name>A0ABU5JCU1_9ACTN</name>
<dbReference type="RefSeq" id="WP_322440438.1">
    <property type="nucleotide sequence ID" value="NZ_JAXOTQ010000013.1"/>
</dbReference>
<evidence type="ECO:0000256" key="1">
    <source>
        <dbReference type="SAM" id="Phobius"/>
    </source>
</evidence>